<gene>
    <name evidence="1" type="ORF">PISL3812_06773</name>
</gene>
<evidence type="ECO:0000313" key="1">
    <source>
        <dbReference type="EMBL" id="CRG89734.1"/>
    </source>
</evidence>
<evidence type="ECO:0000313" key="2">
    <source>
        <dbReference type="Proteomes" id="UP000054383"/>
    </source>
</evidence>
<name>A0A0U1M2H3_TALIS</name>
<keyword evidence="1" id="KW-0223">Dioxygenase</keyword>
<protein>
    <submittedName>
        <fullName evidence="1">Phytanoyl-CoA dioxygenase</fullName>
    </submittedName>
</protein>
<dbReference type="InterPro" id="IPR008775">
    <property type="entry name" value="Phytyl_CoA_dOase-like"/>
</dbReference>
<dbReference type="GO" id="GO:0051213">
    <property type="term" value="F:dioxygenase activity"/>
    <property type="evidence" value="ECO:0007669"/>
    <property type="project" value="UniProtKB-KW"/>
</dbReference>
<dbReference type="AlphaFoldDB" id="A0A0U1M2H3"/>
<dbReference type="Gene3D" id="2.60.120.620">
    <property type="entry name" value="q2cbj1_9rhob like domain"/>
    <property type="match status" value="1"/>
</dbReference>
<proteinExistence type="predicted"/>
<keyword evidence="1" id="KW-0560">Oxidoreductase</keyword>
<dbReference type="OMA" id="RQDECHH"/>
<dbReference type="OrthoDB" id="445007at2759"/>
<organism evidence="1 2">
    <name type="scientific">Talaromyces islandicus</name>
    <name type="common">Penicillium islandicum</name>
    <dbReference type="NCBI Taxonomy" id="28573"/>
    <lineage>
        <taxon>Eukaryota</taxon>
        <taxon>Fungi</taxon>
        <taxon>Dikarya</taxon>
        <taxon>Ascomycota</taxon>
        <taxon>Pezizomycotina</taxon>
        <taxon>Eurotiomycetes</taxon>
        <taxon>Eurotiomycetidae</taxon>
        <taxon>Eurotiales</taxon>
        <taxon>Trichocomaceae</taxon>
        <taxon>Talaromyces</taxon>
        <taxon>Talaromyces sect. Islandici</taxon>
    </lineage>
</organism>
<dbReference type="EMBL" id="CVMT01000006">
    <property type="protein sequence ID" value="CRG89734.1"/>
    <property type="molecule type" value="Genomic_DNA"/>
</dbReference>
<dbReference type="SUPFAM" id="SSF51197">
    <property type="entry name" value="Clavaminate synthase-like"/>
    <property type="match status" value="1"/>
</dbReference>
<reference evidence="1 2" key="1">
    <citation type="submission" date="2015-04" db="EMBL/GenBank/DDBJ databases">
        <authorList>
            <person name="Syromyatnikov M.Y."/>
            <person name="Popov V.N."/>
        </authorList>
    </citation>
    <scope>NUCLEOTIDE SEQUENCE [LARGE SCALE GENOMIC DNA]</scope>
    <source>
        <strain evidence="1">WF-38-12</strain>
    </source>
</reference>
<dbReference type="Proteomes" id="UP000054383">
    <property type="component" value="Unassembled WGS sequence"/>
</dbReference>
<dbReference type="Pfam" id="PF05721">
    <property type="entry name" value="PhyH"/>
    <property type="match status" value="1"/>
</dbReference>
<accession>A0A0U1M2H3</accession>
<keyword evidence="2" id="KW-1185">Reference proteome</keyword>
<sequence length="280" mass="31121">MPASVKRFSAIADPHLVHQSLKADGVVVIEGAATQETIDTALEEIGSTAMTQNQTFALAGKSATFATTLLMNALYIDLTKRILTDTCIIYYEQERTVSTSEPQVSQTCILSAQPGSSGWGLRRQDECHHISHPAKREADFGIAYAANDIMEENGAVRVVVGSNNWTDLRDPKVEEETHVQMRKGDAILWLGSTYYGRTPNVTSQPSVLLTAVATAGFRRQEENQYLAIPWETVENYPTEVQRFLGYYVSRPYGGAVEHMEPLDYLKVKGDWSKYIPVDLI</sequence>